<evidence type="ECO:0000256" key="2">
    <source>
        <dbReference type="ARBA" id="ARBA00022670"/>
    </source>
</evidence>
<dbReference type="EMBL" id="JAEPQZ010000003">
    <property type="protein sequence ID" value="KAG2183766.1"/>
    <property type="molecule type" value="Genomic_DNA"/>
</dbReference>
<dbReference type="InterPro" id="IPR038765">
    <property type="entry name" value="Papain-like_cys_pep_sf"/>
</dbReference>
<reference evidence="7" key="1">
    <citation type="submission" date="2020-12" db="EMBL/GenBank/DDBJ databases">
        <title>Metabolic potential, ecology and presence of endohyphal bacteria is reflected in genomic diversity of Mucoromycotina.</title>
        <authorList>
            <person name="Muszewska A."/>
            <person name="Okrasinska A."/>
            <person name="Steczkiewicz K."/>
            <person name="Drgas O."/>
            <person name="Orlowska M."/>
            <person name="Perlinska-Lenart U."/>
            <person name="Aleksandrzak-Piekarczyk T."/>
            <person name="Szatraj K."/>
            <person name="Zielenkiewicz U."/>
            <person name="Pilsyk S."/>
            <person name="Malc E."/>
            <person name="Mieczkowski P."/>
            <person name="Kruszewska J.S."/>
            <person name="Biernat P."/>
            <person name="Pawlowska J."/>
        </authorList>
    </citation>
    <scope>NUCLEOTIDE SEQUENCE</scope>
    <source>
        <strain evidence="7">WA0000067209</strain>
    </source>
</reference>
<organism evidence="7 8">
    <name type="scientific">Mortierella isabellina</name>
    <name type="common">Filamentous fungus</name>
    <name type="synonym">Umbelopsis isabellina</name>
    <dbReference type="NCBI Taxonomy" id="91625"/>
    <lineage>
        <taxon>Eukaryota</taxon>
        <taxon>Fungi</taxon>
        <taxon>Fungi incertae sedis</taxon>
        <taxon>Mucoromycota</taxon>
        <taxon>Mucoromycotina</taxon>
        <taxon>Umbelopsidomycetes</taxon>
        <taxon>Umbelopsidales</taxon>
        <taxon>Umbelopsidaceae</taxon>
        <taxon>Umbelopsis</taxon>
    </lineage>
</organism>
<evidence type="ECO:0000256" key="1">
    <source>
        <dbReference type="ARBA" id="ARBA00007074"/>
    </source>
</evidence>
<gene>
    <name evidence="7" type="ORF">INT43_006777</name>
</gene>
<evidence type="ECO:0000256" key="5">
    <source>
        <dbReference type="SAM" id="SignalP"/>
    </source>
</evidence>
<dbReference type="PROSITE" id="PS51935">
    <property type="entry name" value="NLPC_P60"/>
    <property type="match status" value="1"/>
</dbReference>
<feature type="signal peptide" evidence="5">
    <location>
        <begin position="1"/>
        <end position="23"/>
    </location>
</feature>
<evidence type="ECO:0000259" key="6">
    <source>
        <dbReference type="PROSITE" id="PS51935"/>
    </source>
</evidence>
<dbReference type="AlphaFoldDB" id="A0A8H7Q331"/>
<dbReference type="Proteomes" id="UP000654370">
    <property type="component" value="Unassembled WGS sequence"/>
</dbReference>
<protein>
    <recommendedName>
        <fullName evidence="6">NlpC/P60 domain-containing protein</fullName>
    </recommendedName>
</protein>
<feature type="chain" id="PRO_5034124660" description="NlpC/P60 domain-containing protein" evidence="5">
    <location>
        <begin position="24"/>
        <end position="252"/>
    </location>
</feature>
<dbReference type="OrthoDB" id="2251794at2759"/>
<comment type="caution">
    <text evidence="7">The sequence shown here is derived from an EMBL/GenBank/DDBJ whole genome shotgun (WGS) entry which is preliminary data.</text>
</comment>
<dbReference type="PANTHER" id="PTHR47359">
    <property type="entry name" value="PEPTIDOGLYCAN DL-ENDOPEPTIDASE CWLO"/>
    <property type="match status" value="1"/>
</dbReference>
<evidence type="ECO:0000313" key="7">
    <source>
        <dbReference type="EMBL" id="KAG2183766.1"/>
    </source>
</evidence>
<name>A0A8H7Q331_MORIS</name>
<evidence type="ECO:0000256" key="4">
    <source>
        <dbReference type="ARBA" id="ARBA00022807"/>
    </source>
</evidence>
<dbReference type="SUPFAM" id="SSF54001">
    <property type="entry name" value="Cysteine proteinases"/>
    <property type="match status" value="1"/>
</dbReference>
<proteinExistence type="inferred from homology"/>
<dbReference type="PANTHER" id="PTHR47359:SF3">
    <property type="entry name" value="NLP_P60 DOMAIN-CONTAINING PROTEIN-RELATED"/>
    <property type="match status" value="1"/>
</dbReference>
<sequence length="252" mass="26887">MKFLNVLLVSTAVAVGYIGKAEACITAEQDLDGRSSPSSSASRTTNVYKSGACINVKCQTTGDTLYGSNIWDYVLTLSSKDGKYYLPDTYVKTGYSGFDPNIPRCSSGGGGTGAGSDIVKKAQTQTGLPYSWGGGDNNGPTDGICCSPSGYDDRNVKGFDCSGLTKYAIYQTKKISLDHYTCSQYNDSRGKKIAYADAQPGDLIFWGSDSQQCNEHVAIFAGNGQMVEAKEHGVPLGTHPLRTGHAPYVVRF</sequence>
<keyword evidence="5" id="KW-0732">Signal</keyword>
<keyword evidence="2" id="KW-0645">Protease</keyword>
<dbReference type="Gene3D" id="3.90.1720.10">
    <property type="entry name" value="endopeptidase domain like (from Nostoc punctiforme)"/>
    <property type="match status" value="1"/>
</dbReference>
<dbReference type="GO" id="GO:0006508">
    <property type="term" value="P:proteolysis"/>
    <property type="evidence" value="ECO:0007669"/>
    <property type="project" value="UniProtKB-KW"/>
</dbReference>
<comment type="similarity">
    <text evidence="1">Belongs to the peptidase C40 family.</text>
</comment>
<dbReference type="InterPro" id="IPR000064">
    <property type="entry name" value="NLP_P60_dom"/>
</dbReference>
<evidence type="ECO:0000256" key="3">
    <source>
        <dbReference type="ARBA" id="ARBA00022801"/>
    </source>
</evidence>
<accession>A0A8H7Q331</accession>
<dbReference type="InterPro" id="IPR051794">
    <property type="entry name" value="PG_Endopeptidase_C40"/>
</dbReference>
<keyword evidence="8" id="KW-1185">Reference proteome</keyword>
<keyword evidence="4" id="KW-0788">Thiol protease</keyword>
<keyword evidence="3" id="KW-0378">Hydrolase</keyword>
<dbReference type="Pfam" id="PF00877">
    <property type="entry name" value="NLPC_P60"/>
    <property type="match status" value="1"/>
</dbReference>
<evidence type="ECO:0000313" key="8">
    <source>
        <dbReference type="Proteomes" id="UP000654370"/>
    </source>
</evidence>
<dbReference type="GO" id="GO:0008234">
    <property type="term" value="F:cysteine-type peptidase activity"/>
    <property type="evidence" value="ECO:0007669"/>
    <property type="project" value="UniProtKB-KW"/>
</dbReference>
<feature type="domain" description="NlpC/P60" evidence="6">
    <location>
        <begin position="112"/>
        <end position="252"/>
    </location>
</feature>